<organism evidence="1 2">
    <name type="scientific">Plantactinospora veratri</name>
    <dbReference type="NCBI Taxonomy" id="1436122"/>
    <lineage>
        <taxon>Bacteria</taxon>
        <taxon>Bacillati</taxon>
        <taxon>Actinomycetota</taxon>
        <taxon>Actinomycetes</taxon>
        <taxon>Micromonosporales</taxon>
        <taxon>Micromonosporaceae</taxon>
        <taxon>Plantactinospora</taxon>
    </lineage>
</organism>
<dbReference type="Proteomes" id="UP001339911">
    <property type="component" value="Unassembled WGS sequence"/>
</dbReference>
<keyword evidence="2" id="KW-1185">Reference proteome</keyword>
<protein>
    <recommendedName>
        <fullName evidence="3">DUF4237 domain-containing protein</fullName>
    </recommendedName>
</protein>
<dbReference type="EMBL" id="JAZGQL010000017">
    <property type="protein sequence ID" value="MEE6309584.1"/>
    <property type="molecule type" value="Genomic_DNA"/>
</dbReference>
<evidence type="ECO:0000313" key="2">
    <source>
        <dbReference type="Proteomes" id="UP001339911"/>
    </source>
</evidence>
<comment type="caution">
    <text evidence="1">The sequence shown here is derived from an EMBL/GenBank/DDBJ whole genome shotgun (WGS) entry which is preliminary data.</text>
</comment>
<accession>A0ABU7SIL2</accession>
<proteinExistence type="predicted"/>
<evidence type="ECO:0008006" key="3">
    <source>
        <dbReference type="Google" id="ProtNLM"/>
    </source>
</evidence>
<evidence type="ECO:0000313" key="1">
    <source>
        <dbReference type="EMBL" id="MEE6309584.1"/>
    </source>
</evidence>
<name>A0ABU7SIL2_9ACTN</name>
<gene>
    <name evidence="1" type="ORF">V1634_22390</name>
</gene>
<reference evidence="1 2" key="1">
    <citation type="submission" date="2024-01" db="EMBL/GenBank/DDBJ databases">
        <title>Genome insights into Plantactinospora veratri sp. nov.</title>
        <authorList>
            <person name="Wang L."/>
        </authorList>
    </citation>
    <scope>NUCLEOTIDE SEQUENCE [LARGE SCALE GENOMIC DNA]</scope>
    <source>
        <strain evidence="1 2">NEAU-FHS4</strain>
    </source>
</reference>
<sequence length="229" mass="25665">MGYETRFSGQVHIAPPLNAAELRYLTRFAEVRHMHRTRGPYFVDGGGHAGQDIEPDVLDGSEPPTGQPGLWCQWVPSGDGSALGWDEEEKFYDAERWMAYLIDTFLRPGATLAGELAAPIPGRVYPEEFAEFTFDHVVDGVIEAEGEEPDDRWRLEVRENVVYVVRHAVHPEYHEIDPADPGDWGDAQWAEFHARIRHDVAYVLRDGELVEVDPADGVRFAPVDAAAEG</sequence>
<dbReference type="RefSeq" id="WP_331209836.1">
    <property type="nucleotide sequence ID" value="NZ_JAZGQL010000017.1"/>
</dbReference>